<proteinExistence type="predicted"/>
<comment type="caution">
    <text evidence="1">The sequence shown here is derived from an EMBL/GenBank/DDBJ whole genome shotgun (WGS) entry which is preliminary data.</text>
</comment>
<dbReference type="Proteomes" id="UP001163714">
    <property type="component" value="Unassembled WGS sequence"/>
</dbReference>
<evidence type="ECO:0000313" key="1">
    <source>
        <dbReference type="EMBL" id="MCW3172877.1"/>
    </source>
</evidence>
<dbReference type="InterPro" id="IPR038444">
    <property type="entry name" value="DUF465_sf"/>
</dbReference>
<protein>
    <submittedName>
        <fullName evidence="1">YdcH family protein</fullName>
    </submittedName>
</protein>
<gene>
    <name evidence="1" type="ORF">OHT75_10330</name>
</gene>
<dbReference type="InterPro" id="IPR007420">
    <property type="entry name" value="DUF465"/>
</dbReference>
<organism evidence="1 2">
    <name type="scientific">Shewanella subflava</name>
    <dbReference type="NCBI Taxonomy" id="2986476"/>
    <lineage>
        <taxon>Bacteria</taxon>
        <taxon>Pseudomonadati</taxon>
        <taxon>Pseudomonadota</taxon>
        <taxon>Gammaproteobacteria</taxon>
        <taxon>Alteromonadales</taxon>
        <taxon>Shewanellaceae</taxon>
        <taxon>Shewanella</taxon>
    </lineage>
</organism>
<dbReference type="RefSeq" id="WP_264726390.1">
    <property type="nucleotide sequence ID" value="NZ_JAPDMX010000024.1"/>
</dbReference>
<dbReference type="Gene3D" id="6.10.280.50">
    <property type="match status" value="1"/>
</dbReference>
<name>A0ABT3I9Y7_9GAMM</name>
<dbReference type="EMBL" id="JAPDMX010000024">
    <property type="protein sequence ID" value="MCW3172877.1"/>
    <property type="molecule type" value="Genomic_DNA"/>
</dbReference>
<reference evidence="1" key="1">
    <citation type="submission" date="2022-10" db="EMBL/GenBank/DDBJ databases">
        <title>Shewanella flava sp. nov, isolated from the estuary of the Fenhe River into the Yellow River.</title>
        <authorList>
            <person name="Li Y."/>
        </authorList>
    </citation>
    <scope>NUCLEOTIDE SEQUENCE</scope>
    <source>
        <strain evidence="1">FYR11-62</strain>
    </source>
</reference>
<dbReference type="Pfam" id="PF04325">
    <property type="entry name" value="DUF465"/>
    <property type="match status" value="1"/>
</dbReference>
<keyword evidence="2" id="KW-1185">Reference proteome</keyword>
<sequence>MFPEYRDLITKLKTTDAHFTRKFDEHNQLDEEIKRLESHSSSDTTPEVKVLKAKKLHLKEEIFEILKKHETA</sequence>
<evidence type="ECO:0000313" key="2">
    <source>
        <dbReference type="Proteomes" id="UP001163714"/>
    </source>
</evidence>
<accession>A0ABT3I9Y7</accession>